<dbReference type="OrthoDB" id="9770424at2"/>
<dbReference type="AlphaFoldDB" id="A0A1V4IM68"/>
<dbReference type="EMBL" id="MZGV01000026">
    <property type="protein sequence ID" value="OPJ60983.1"/>
    <property type="molecule type" value="Genomic_DNA"/>
</dbReference>
<dbReference type="InterPro" id="IPR042244">
    <property type="entry name" value="HypD_2_sf"/>
</dbReference>
<dbReference type="Gene3D" id="6.10.20.100">
    <property type="match status" value="1"/>
</dbReference>
<comment type="similarity">
    <text evidence="1">Belongs to the HypD family.</text>
</comment>
<dbReference type="GO" id="GO:0051604">
    <property type="term" value="P:protein maturation"/>
    <property type="evidence" value="ECO:0007669"/>
    <property type="project" value="TreeGrafter"/>
</dbReference>
<dbReference type="Proteomes" id="UP000190080">
    <property type="component" value="Unassembled WGS sequence"/>
</dbReference>
<dbReference type="PANTHER" id="PTHR30149">
    <property type="entry name" value="HYDROGENASE PROTEIN ASSEMBLY PROTEIN HYPD"/>
    <property type="match status" value="1"/>
</dbReference>
<dbReference type="GO" id="GO:0070025">
    <property type="term" value="F:carbon monoxide binding"/>
    <property type="evidence" value="ECO:0007669"/>
    <property type="project" value="TreeGrafter"/>
</dbReference>
<evidence type="ECO:0000313" key="5">
    <source>
        <dbReference type="Proteomes" id="UP000190080"/>
    </source>
</evidence>
<dbReference type="GO" id="GO:0051539">
    <property type="term" value="F:4 iron, 4 sulfur cluster binding"/>
    <property type="evidence" value="ECO:0007669"/>
    <property type="project" value="TreeGrafter"/>
</dbReference>
<accession>A0A1V4IM68</accession>
<dbReference type="GO" id="GO:0005506">
    <property type="term" value="F:iron ion binding"/>
    <property type="evidence" value="ECO:0007669"/>
    <property type="project" value="TreeGrafter"/>
</dbReference>
<dbReference type="NCBIfam" id="TIGR00075">
    <property type="entry name" value="hypD"/>
    <property type="match status" value="1"/>
</dbReference>
<dbReference type="PANTHER" id="PTHR30149:SF0">
    <property type="entry name" value="HYDROGENASE MATURATION FACTOR HYPD"/>
    <property type="match status" value="1"/>
</dbReference>
<dbReference type="RefSeq" id="WP_079424983.1">
    <property type="nucleotide sequence ID" value="NZ_MZGV01000026.1"/>
</dbReference>
<protein>
    <submittedName>
        <fullName evidence="4">Hydrogenase isoenzymes formation protein HypD</fullName>
    </submittedName>
</protein>
<organism evidence="4 5">
    <name type="scientific">Clostridium oryzae</name>
    <dbReference type="NCBI Taxonomy" id="1450648"/>
    <lineage>
        <taxon>Bacteria</taxon>
        <taxon>Bacillati</taxon>
        <taxon>Bacillota</taxon>
        <taxon>Clostridia</taxon>
        <taxon>Eubacteriales</taxon>
        <taxon>Clostridiaceae</taxon>
        <taxon>Clostridium</taxon>
    </lineage>
</organism>
<dbReference type="Gene3D" id="3.40.50.11740">
    <property type="entry name" value="HypD, alpha/beta domain 2"/>
    <property type="match status" value="2"/>
</dbReference>
<evidence type="ECO:0000256" key="1">
    <source>
        <dbReference type="ARBA" id="ARBA00007888"/>
    </source>
</evidence>
<proteinExistence type="inferred from homology"/>
<evidence type="ECO:0000256" key="3">
    <source>
        <dbReference type="ARBA" id="ARBA00023004"/>
    </source>
</evidence>
<keyword evidence="2" id="KW-0479">Metal-binding</keyword>
<evidence type="ECO:0000256" key="2">
    <source>
        <dbReference type="ARBA" id="ARBA00022723"/>
    </source>
</evidence>
<dbReference type="STRING" id="1450648.CLORY_25320"/>
<gene>
    <name evidence="4" type="primary">hypD</name>
    <name evidence="4" type="ORF">CLORY_25320</name>
</gene>
<reference evidence="4 5" key="1">
    <citation type="submission" date="2017-03" db="EMBL/GenBank/DDBJ databases">
        <title>Genome sequence of Clostridium oryzae DSM 28571.</title>
        <authorList>
            <person name="Poehlein A."/>
            <person name="Daniel R."/>
        </authorList>
    </citation>
    <scope>NUCLEOTIDE SEQUENCE [LARGE SCALE GENOMIC DNA]</scope>
    <source>
        <strain evidence="4 5">DSM 28571</strain>
    </source>
</reference>
<dbReference type="Pfam" id="PF01924">
    <property type="entry name" value="HypD"/>
    <property type="match status" value="1"/>
</dbReference>
<name>A0A1V4IM68_9CLOT</name>
<comment type="caution">
    <text evidence="4">The sequence shown here is derived from an EMBL/GenBank/DDBJ whole genome shotgun (WGS) entry which is preliminary data.</text>
</comment>
<sequence length="358" mass="40104">MKNNDILINLIRRIKAIETDETSIMEVCGTHTQSISKYGLRELLYPKIKLISGPGCPVCVTSEGYIDSCIELLNNSDVIITTFGDLMKVKGRKDNLLQQRSEGKDVRVVYSPLDALSIAEENKRKQIVFLAIGFETTAPLIAATVKAAISKKIDNFSILSALKVMKPVIRRILDNGSDKIHGLICPGHVAVIRGAEHFKFITEEYKVPAVVCGFDELSILSGIYFLLKQQNEEKKHFKNFYRTCVTDEGNKNASSLMEEVFSYGDMQWRGIGKIAGSGLYLKRKFISLDASKKFNMHQSEIEGRRCVCSDIILGKKLPYDCSYFAKSCTPENAVGPCMVSSEGACSVYYKYGRWKYYG</sequence>
<keyword evidence="5" id="KW-1185">Reference proteome</keyword>
<evidence type="ECO:0000313" key="4">
    <source>
        <dbReference type="EMBL" id="OPJ60983.1"/>
    </source>
</evidence>
<keyword evidence="3" id="KW-0408">Iron</keyword>
<dbReference type="InterPro" id="IPR002780">
    <property type="entry name" value="Hyd_form_HypD"/>
</dbReference>
<dbReference type="InterPro" id="IPR042243">
    <property type="entry name" value="HypD_1"/>
</dbReference>
<dbReference type="PIRSF" id="PIRSF005622">
    <property type="entry name" value="Hydrgn_mat_hypD"/>
    <property type="match status" value="1"/>
</dbReference>